<dbReference type="EMBL" id="QGTD01000008">
    <property type="protein sequence ID" value="PWU69111.1"/>
    <property type="molecule type" value="Genomic_DNA"/>
</dbReference>
<comment type="caution">
    <text evidence="3">The sequence shown here is derived from an EMBL/GenBank/DDBJ whole genome shotgun (WGS) entry which is preliminary data.</text>
</comment>
<dbReference type="InterPro" id="IPR000644">
    <property type="entry name" value="CBS_dom"/>
</dbReference>
<sequence>MREKRNLSERFEVAFNQIHDQLCIYANEPNHHISFTEVLAKAKSHHKMISTHYDLLKQCSKLRNAMVHRKIKESFYIAEPHEEVVREIEKLADVLLSPPTSSSIASHPVEFFYVDAPLSKVLACIEEKKFSQFPIYEDKQCLGLLTEGAILQWIARHLLSSKQTLQDISIQDIFHTERISDVVFCSTSSTIFDVQSLFQSYVEKKQQKLEAIVLTETGSNQELPKGIISSWDLVQLRVGSFPLLRHT</sequence>
<keyword evidence="1" id="KW-0129">CBS domain</keyword>
<feature type="domain" description="CBS" evidence="2">
    <location>
        <begin position="105"/>
        <end position="161"/>
    </location>
</feature>
<evidence type="ECO:0000256" key="1">
    <source>
        <dbReference type="PROSITE-ProRule" id="PRU00703"/>
    </source>
</evidence>
<dbReference type="Pfam" id="PF00571">
    <property type="entry name" value="CBS"/>
    <property type="match status" value="1"/>
</dbReference>
<evidence type="ECO:0000313" key="4">
    <source>
        <dbReference type="Proteomes" id="UP000245624"/>
    </source>
</evidence>
<reference evidence="3 4" key="1">
    <citation type="submission" date="2018-05" db="EMBL/GenBank/DDBJ databases">
        <title>Genomic analysis of Gracilibacillus dipsosauri DD1 reveals novel features of a salt-tolerant amylase.</title>
        <authorList>
            <person name="Deutch C.E."/>
            <person name="Yang S."/>
        </authorList>
    </citation>
    <scope>NUCLEOTIDE SEQUENCE [LARGE SCALE GENOMIC DNA]</scope>
    <source>
        <strain evidence="3 4">DD1</strain>
    </source>
</reference>
<name>A0A317KZY1_9BACI</name>
<dbReference type="Gene3D" id="3.10.580.10">
    <property type="entry name" value="CBS-domain"/>
    <property type="match status" value="1"/>
</dbReference>
<proteinExistence type="predicted"/>
<dbReference type="PROSITE" id="PS51371">
    <property type="entry name" value="CBS"/>
    <property type="match status" value="1"/>
</dbReference>
<gene>
    <name evidence="3" type="ORF">DLJ74_09955</name>
</gene>
<keyword evidence="4" id="KW-1185">Reference proteome</keyword>
<accession>A0A317KZY1</accession>
<dbReference type="OrthoDB" id="49104at2"/>
<organism evidence="3 4">
    <name type="scientific">Gracilibacillus dipsosauri</name>
    <dbReference type="NCBI Taxonomy" id="178340"/>
    <lineage>
        <taxon>Bacteria</taxon>
        <taxon>Bacillati</taxon>
        <taxon>Bacillota</taxon>
        <taxon>Bacilli</taxon>
        <taxon>Bacillales</taxon>
        <taxon>Bacillaceae</taxon>
        <taxon>Gracilibacillus</taxon>
    </lineage>
</organism>
<protein>
    <recommendedName>
        <fullName evidence="2">CBS domain-containing protein</fullName>
    </recommendedName>
</protein>
<dbReference type="AlphaFoldDB" id="A0A317KZY1"/>
<dbReference type="InterPro" id="IPR046342">
    <property type="entry name" value="CBS_dom_sf"/>
</dbReference>
<dbReference type="Proteomes" id="UP000245624">
    <property type="component" value="Unassembled WGS sequence"/>
</dbReference>
<evidence type="ECO:0000259" key="2">
    <source>
        <dbReference type="PROSITE" id="PS51371"/>
    </source>
</evidence>
<evidence type="ECO:0000313" key="3">
    <source>
        <dbReference type="EMBL" id="PWU69111.1"/>
    </source>
</evidence>
<dbReference type="SUPFAM" id="SSF54631">
    <property type="entry name" value="CBS-domain pair"/>
    <property type="match status" value="1"/>
</dbReference>